<comment type="cofactor">
    <cofactor evidence="7">
        <name>Mg(2+)</name>
        <dbReference type="ChEBI" id="CHEBI:18420"/>
    </cofactor>
    <cofactor evidence="7">
        <name>Mn(2+)</name>
        <dbReference type="ChEBI" id="CHEBI:29035"/>
    </cofactor>
    <text evidence="7">Mg(2+). Can also accept Mn(2+).</text>
</comment>
<dbReference type="PRINTS" id="PR00471">
    <property type="entry name" value="ACETATEKNASE"/>
</dbReference>
<dbReference type="NCBIfam" id="TIGR00016">
    <property type="entry name" value="ackA"/>
    <property type="match status" value="1"/>
</dbReference>
<dbReference type="InterPro" id="IPR004372">
    <property type="entry name" value="Ac/propionate_kinase"/>
</dbReference>
<dbReference type="PANTHER" id="PTHR21060">
    <property type="entry name" value="ACETATE KINASE"/>
    <property type="match status" value="1"/>
</dbReference>
<evidence type="ECO:0000256" key="5">
    <source>
        <dbReference type="ARBA" id="ARBA00022777"/>
    </source>
</evidence>
<dbReference type="PIRSF" id="PIRSF000722">
    <property type="entry name" value="Acetate_prop_kin"/>
    <property type="match status" value="1"/>
</dbReference>
<feature type="binding site" evidence="7">
    <location>
        <begin position="235"/>
        <end position="239"/>
    </location>
    <ligand>
        <name>ATP</name>
        <dbReference type="ChEBI" id="CHEBI:30616"/>
    </ligand>
</feature>
<keyword evidence="7" id="KW-0460">Magnesium</keyword>
<dbReference type="Pfam" id="PF00871">
    <property type="entry name" value="Acetate_kinase"/>
    <property type="match status" value="1"/>
</dbReference>
<feature type="binding site" evidence="7">
    <location>
        <begin position="358"/>
        <end position="362"/>
    </location>
    <ligand>
        <name>ATP</name>
        <dbReference type="ChEBI" id="CHEBI:30616"/>
    </ligand>
</feature>
<feature type="binding site" evidence="7">
    <location>
        <begin position="310"/>
        <end position="312"/>
    </location>
    <ligand>
        <name>ATP</name>
        <dbReference type="ChEBI" id="CHEBI:30616"/>
    </ligand>
</feature>
<feature type="active site" description="Proton donor/acceptor" evidence="7">
    <location>
        <position position="175"/>
    </location>
</feature>
<feature type="site" description="Transition state stabilizer" evidence="7">
    <location>
        <position position="207"/>
    </location>
</feature>
<protein>
    <recommendedName>
        <fullName evidence="7">Acetate kinase</fullName>
        <ecNumber evidence="7">2.7.2.1</ecNumber>
    </recommendedName>
    <alternativeName>
        <fullName evidence="7">Acetokinase</fullName>
    </alternativeName>
</protein>
<dbReference type="Proteomes" id="UP000824071">
    <property type="component" value="Unassembled WGS sequence"/>
</dbReference>
<feature type="site" description="Transition state stabilizer" evidence="7">
    <location>
        <position position="268"/>
    </location>
</feature>
<dbReference type="PROSITE" id="PS01075">
    <property type="entry name" value="ACETATE_KINASE_1"/>
    <property type="match status" value="1"/>
</dbReference>
<dbReference type="PANTHER" id="PTHR21060:SF15">
    <property type="entry name" value="ACETATE KINASE-RELATED"/>
    <property type="match status" value="1"/>
</dbReference>
<evidence type="ECO:0000256" key="6">
    <source>
        <dbReference type="ARBA" id="ARBA00022840"/>
    </source>
</evidence>
<dbReference type="InterPro" id="IPR023865">
    <property type="entry name" value="Aliphatic_acid_kinase_CS"/>
</dbReference>
<evidence type="ECO:0000313" key="9">
    <source>
        <dbReference type="EMBL" id="HIU35261.1"/>
    </source>
</evidence>
<dbReference type="HAMAP" id="MF_00020">
    <property type="entry name" value="Acetate_kinase"/>
    <property type="match status" value="1"/>
</dbReference>
<keyword evidence="5 7" id="KW-0418">Kinase</keyword>
<comment type="subunit">
    <text evidence="7">Homodimer.</text>
</comment>
<dbReference type="GO" id="GO:0006085">
    <property type="term" value="P:acetyl-CoA biosynthetic process"/>
    <property type="evidence" value="ECO:0007669"/>
    <property type="project" value="UniProtKB-UniRule"/>
</dbReference>
<dbReference type="AlphaFoldDB" id="A0A9D1LDW1"/>
<proteinExistence type="inferred from homology"/>
<evidence type="ECO:0000256" key="8">
    <source>
        <dbReference type="RuleBase" id="RU003835"/>
    </source>
</evidence>
<sequence length="428" mass="46764">MYIIIWFPVSCKFKIGYGGDYLKVLVINAGSSSLKYQLIDMDNEQLIAKGICERVKDTSKSCISYTHYTPAGKVAVKDEPVPMENHTAAFHEVKRVLTSGESKVLDDISEITAVGHRVVQGGALFNKSVRIDQSVIDGIESLCDLAPLHNAAHLEGIRASIELFGPDVPQIAVFDNAFHSTMPPKAYMYGLPYSYYEKYGIRKYGFHGTSHRFVSARCAEVMGRPLEELKLVTCHLGNGSSITAIRNGKVLDTSMGLTPLDGEIMGTRTGAIDASAVLYIMKKEHKSVEEMETLLNKQSGILGISGLSSDDRDVKKAAAEGNERAKLARDIQIYEIQKYIGAYTAAMDGIDAIVFTGGIGENADDMRATVCDGLSYLGIAIDKPFNATLVKGKEGEISTKDSKVRVFVLPTNEELLIARDTRDIVEAM</sequence>
<feature type="binding site" evidence="7">
    <location>
        <position position="413"/>
    </location>
    <ligand>
        <name>Mg(2+)</name>
        <dbReference type="ChEBI" id="CHEBI:18420"/>
    </ligand>
</feature>
<reference evidence="9" key="2">
    <citation type="journal article" date="2021" name="PeerJ">
        <title>Extensive microbial diversity within the chicken gut microbiome revealed by metagenomics and culture.</title>
        <authorList>
            <person name="Gilroy R."/>
            <person name="Ravi A."/>
            <person name="Getino M."/>
            <person name="Pursley I."/>
            <person name="Horton D.L."/>
            <person name="Alikhan N.F."/>
            <person name="Baker D."/>
            <person name="Gharbi K."/>
            <person name="Hall N."/>
            <person name="Watson M."/>
            <person name="Adriaenssens E.M."/>
            <person name="Foster-Nyarko E."/>
            <person name="Jarju S."/>
            <person name="Secka A."/>
            <person name="Antonio M."/>
            <person name="Oren A."/>
            <person name="Chaudhuri R.R."/>
            <person name="La Ragione R."/>
            <person name="Hildebrand F."/>
            <person name="Pallen M.J."/>
        </authorList>
    </citation>
    <scope>NUCLEOTIDE SEQUENCE</scope>
    <source>
        <strain evidence="9">ChiGjej1B1-19959</strain>
    </source>
</reference>
<organism evidence="9 10">
    <name type="scientific">Candidatus Fimenecus excrementigallinarum</name>
    <dbReference type="NCBI Taxonomy" id="2840816"/>
    <lineage>
        <taxon>Bacteria</taxon>
        <taxon>Bacillati</taxon>
        <taxon>Bacillota</taxon>
        <taxon>Clostridia</taxon>
        <taxon>Candidatus Fimenecus</taxon>
    </lineage>
</organism>
<evidence type="ECO:0000313" key="10">
    <source>
        <dbReference type="Proteomes" id="UP000824071"/>
    </source>
</evidence>
<dbReference type="InterPro" id="IPR043129">
    <property type="entry name" value="ATPase_NBD"/>
</dbReference>
<keyword evidence="7" id="KW-0479">Metal-binding</keyword>
<dbReference type="InterPro" id="IPR000890">
    <property type="entry name" value="Aliphatic_acid_kin_short-chain"/>
</dbReference>
<comment type="caution">
    <text evidence="9">The sequence shown here is derived from an EMBL/GenBank/DDBJ whole genome shotgun (WGS) entry which is preliminary data.</text>
</comment>
<evidence type="ECO:0000256" key="4">
    <source>
        <dbReference type="ARBA" id="ARBA00022741"/>
    </source>
</evidence>
<dbReference type="EMBL" id="DVMW01000012">
    <property type="protein sequence ID" value="HIU35261.1"/>
    <property type="molecule type" value="Genomic_DNA"/>
</dbReference>
<keyword evidence="2 7" id="KW-0963">Cytoplasm</keyword>
<feature type="binding site" evidence="7">
    <location>
        <position position="28"/>
    </location>
    <ligand>
        <name>Mg(2+)</name>
        <dbReference type="ChEBI" id="CHEBI:18420"/>
    </ligand>
</feature>
<dbReference type="SUPFAM" id="SSF53067">
    <property type="entry name" value="Actin-like ATPase domain"/>
    <property type="match status" value="2"/>
</dbReference>
<evidence type="ECO:0000256" key="1">
    <source>
        <dbReference type="ARBA" id="ARBA00008748"/>
    </source>
</evidence>
<dbReference type="GO" id="GO:0008776">
    <property type="term" value="F:acetate kinase activity"/>
    <property type="evidence" value="ECO:0007669"/>
    <property type="project" value="UniProtKB-UniRule"/>
</dbReference>
<evidence type="ECO:0000256" key="7">
    <source>
        <dbReference type="HAMAP-Rule" id="MF_00020"/>
    </source>
</evidence>
<keyword evidence="3 7" id="KW-0808">Transferase</keyword>
<comment type="function">
    <text evidence="7">Catalyzes the formation of acetyl phosphate from acetate and ATP. Can also catalyze the reverse reaction.</text>
</comment>
<reference evidence="9" key="1">
    <citation type="submission" date="2020-10" db="EMBL/GenBank/DDBJ databases">
        <authorList>
            <person name="Gilroy R."/>
        </authorList>
    </citation>
    <scope>NUCLEOTIDE SEQUENCE</scope>
    <source>
        <strain evidence="9">ChiGjej1B1-19959</strain>
    </source>
</reference>
<accession>A0A9D1LDW1</accession>
<name>A0A9D1LDW1_9FIRM</name>
<comment type="subcellular location">
    <subcellularLocation>
        <location evidence="7">Cytoplasm</location>
    </subcellularLocation>
</comment>
<feature type="binding site" evidence="7">
    <location>
        <position position="35"/>
    </location>
    <ligand>
        <name>ATP</name>
        <dbReference type="ChEBI" id="CHEBI:30616"/>
    </ligand>
</feature>
<keyword evidence="6 7" id="KW-0067">ATP-binding</keyword>
<dbReference type="GO" id="GO:0000287">
    <property type="term" value="F:magnesium ion binding"/>
    <property type="evidence" value="ECO:0007669"/>
    <property type="project" value="UniProtKB-UniRule"/>
</dbReference>
<feature type="binding site" evidence="7">
    <location>
        <position position="117"/>
    </location>
    <ligand>
        <name>substrate</name>
    </ligand>
</feature>
<comment type="similarity">
    <text evidence="1 7 8">Belongs to the acetokinase family.</text>
</comment>
<comment type="pathway">
    <text evidence="7">Metabolic intermediate biosynthesis; acetyl-CoA biosynthesis; acetyl-CoA from acetate: step 1/2.</text>
</comment>
<keyword evidence="4 7" id="KW-0547">Nucleotide-binding</keyword>
<dbReference type="CDD" id="cd24010">
    <property type="entry name" value="ASKHA_NBD_AcK_PK"/>
    <property type="match status" value="1"/>
</dbReference>
<dbReference type="EC" id="2.7.2.1" evidence="7"/>
<comment type="catalytic activity">
    <reaction evidence="7">
        <text>acetate + ATP = acetyl phosphate + ADP</text>
        <dbReference type="Rhea" id="RHEA:11352"/>
        <dbReference type="ChEBI" id="CHEBI:22191"/>
        <dbReference type="ChEBI" id="CHEBI:30089"/>
        <dbReference type="ChEBI" id="CHEBI:30616"/>
        <dbReference type="ChEBI" id="CHEBI:456216"/>
        <dbReference type="EC" id="2.7.2.1"/>
    </reaction>
</comment>
<evidence type="ECO:0000256" key="3">
    <source>
        <dbReference type="ARBA" id="ARBA00022679"/>
    </source>
</evidence>
<evidence type="ECO:0000256" key="2">
    <source>
        <dbReference type="ARBA" id="ARBA00022490"/>
    </source>
</evidence>
<gene>
    <name evidence="7" type="primary">ackA</name>
    <name evidence="9" type="ORF">IAC53_01455</name>
</gene>
<dbReference type="Gene3D" id="3.30.420.40">
    <property type="match status" value="2"/>
</dbReference>
<dbReference type="GO" id="GO:0005524">
    <property type="term" value="F:ATP binding"/>
    <property type="evidence" value="ECO:0007669"/>
    <property type="project" value="UniProtKB-KW"/>
</dbReference>
<dbReference type="GO" id="GO:0005737">
    <property type="term" value="C:cytoplasm"/>
    <property type="evidence" value="ECO:0007669"/>
    <property type="project" value="UniProtKB-SubCell"/>
</dbReference>
<dbReference type="GO" id="GO:0006083">
    <property type="term" value="P:acetate metabolic process"/>
    <property type="evidence" value="ECO:0007669"/>
    <property type="project" value="TreeGrafter"/>
</dbReference>
<dbReference type="PROSITE" id="PS01076">
    <property type="entry name" value="ACETATE_KINASE_2"/>
    <property type="match status" value="1"/>
</dbReference>